<organism evidence="2 3">
    <name type="scientific">Alternaria tenuissima</name>
    <dbReference type="NCBI Taxonomy" id="119927"/>
    <lineage>
        <taxon>Eukaryota</taxon>
        <taxon>Fungi</taxon>
        <taxon>Dikarya</taxon>
        <taxon>Ascomycota</taxon>
        <taxon>Pezizomycotina</taxon>
        <taxon>Dothideomycetes</taxon>
        <taxon>Pleosporomycetidae</taxon>
        <taxon>Pleosporales</taxon>
        <taxon>Pleosporineae</taxon>
        <taxon>Pleosporaceae</taxon>
        <taxon>Alternaria</taxon>
        <taxon>Alternaria sect. Alternaria</taxon>
        <taxon>Alternaria alternata complex</taxon>
    </lineage>
</organism>
<dbReference type="EMBL" id="PDXA01000001">
    <property type="protein sequence ID" value="RYN61735.1"/>
    <property type="molecule type" value="Genomic_DNA"/>
</dbReference>
<feature type="chain" id="PRO_5020455022" evidence="1">
    <location>
        <begin position="24"/>
        <end position="128"/>
    </location>
</feature>
<dbReference type="Proteomes" id="UP000292402">
    <property type="component" value="Unassembled WGS sequence"/>
</dbReference>
<evidence type="ECO:0000313" key="3">
    <source>
        <dbReference type="Proteomes" id="UP000292402"/>
    </source>
</evidence>
<dbReference type="AlphaFoldDB" id="A0A4V1WPL4"/>
<evidence type="ECO:0000256" key="1">
    <source>
        <dbReference type="SAM" id="SignalP"/>
    </source>
</evidence>
<accession>A0A4V1WPL4</accession>
<protein>
    <submittedName>
        <fullName evidence="2">Uncharacterized protein</fullName>
    </submittedName>
</protein>
<name>A0A4V1WPL4_9PLEO</name>
<proteinExistence type="predicted"/>
<comment type="caution">
    <text evidence="2">The sequence shown here is derived from an EMBL/GenBank/DDBJ whole genome shotgun (WGS) entry which is preliminary data.</text>
</comment>
<feature type="signal peptide" evidence="1">
    <location>
        <begin position="1"/>
        <end position="23"/>
    </location>
</feature>
<sequence>MRSLKHTLALCVFATHAAICTTAQRTGAPSDSPQDSDIFQSSYLGGEHNIDPSELSQFTQIWNASFNADEKVASTAFCVSFVILTNIHGALGASPCTYPLFYGSSNCIHGLNRKPHQNLRCRNRPATE</sequence>
<reference evidence="3" key="1">
    <citation type="journal article" date="2019" name="bioRxiv">
        <title>Genomics, evolutionary history and diagnostics of the Alternaria alternata species group including apple and Asian pear pathotypes.</title>
        <authorList>
            <person name="Armitage A.D."/>
            <person name="Cockerton H.M."/>
            <person name="Sreenivasaprasad S."/>
            <person name="Woodhall J.W."/>
            <person name="Lane C.R."/>
            <person name="Harrison R.J."/>
            <person name="Clarkson J.P."/>
        </authorList>
    </citation>
    <scope>NUCLEOTIDE SEQUENCE [LARGE SCALE GENOMIC DNA]</scope>
    <source>
        <strain evidence="3">FERA 1082</strain>
    </source>
</reference>
<gene>
    <name evidence="2" type="ORF">AA0114_g430</name>
</gene>
<evidence type="ECO:0000313" key="2">
    <source>
        <dbReference type="EMBL" id="RYN61735.1"/>
    </source>
</evidence>
<keyword evidence="1" id="KW-0732">Signal</keyword>